<dbReference type="Proteomes" id="UP000199050">
    <property type="component" value="Unassembled WGS sequence"/>
</dbReference>
<feature type="compositionally biased region" description="Polar residues" evidence="1">
    <location>
        <begin position="1"/>
        <end position="15"/>
    </location>
</feature>
<accession>A0A1G8SZX3</accession>
<dbReference type="OrthoDB" id="140416at2"/>
<keyword evidence="2" id="KW-1133">Transmembrane helix</keyword>
<keyword evidence="2" id="KW-0812">Transmembrane</keyword>
<protein>
    <submittedName>
        <fullName evidence="3">Uncharacterized conserved protein, DUF58 family, contains vWF domain</fullName>
    </submittedName>
</protein>
<evidence type="ECO:0000313" key="4">
    <source>
        <dbReference type="Proteomes" id="UP000199050"/>
    </source>
</evidence>
<evidence type="ECO:0000256" key="2">
    <source>
        <dbReference type="SAM" id="Phobius"/>
    </source>
</evidence>
<keyword evidence="4" id="KW-1185">Reference proteome</keyword>
<gene>
    <name evidence="3" type="ORF">SAMN05216192_11590</name>
</gene>
<dbReference type="PANTHER" id="PTHR34351">
    <property type="entry name" value="SLR1927 PROTEIN-RELATED"/>
    <property type="match status" value="1"/>
</dbReference>
<dbReference type="AlphaFoldDB" id="A0A1G8SZX3"/>
<dbReference type="PANTHER" id="PTHR34351:SF2">
    <property type="entry name" value="DUF58 DOMAIN-CONTAINING PROTEIN"/>
    <property type="match status" value="1"/>
</dbReference>
<feature type="region of interest" description="Disordered" evidence="1">
    <location>
        <begin position="1"/>
        <end position="21"/>
    </location>
</feature>
<keyword evidence="2" id="KW-0472">Membrane</keyword>
<dbReference type="EMBL" id="FNDX01000015">
    <property type="protein sequence ID" value="SDJ34110.1"/>
    <property type="molecule type" value="Genomic_DNA"/>
</dbReference>
<proteinExistence type="predicted"/>
<sequence length="460" mass="50582">MTTKEGCRLSSSSLMEPTPEKRSSDVQGLLLRRSRSIAAEWLRMLAVTLVLGILYVWRGGASLLFLLVASGLLMGGGLLLQAFGPRRFEITRSITPSRPVAGDSLLVEVQVSFSTRLPVPWMILTDYWGGGWHRELLFPGFRRSFRYSYRLNEVPRGIHRLYGSRVSWGDPAGLFTGETRLEARESLKVLPKPLYIRAGLPESSRSAGEMLPKRGRSSGESADIRHYIPGDPLNRIHWKSSASKGTLQSRVPEKEEGRMSCIVLANCPGNYEIPFSALSPRSQREKGNPAFERAVSAAMGLMLSAERTGGYVQLFTGGWPEGMARYEGLGKIPSRVQDMLTEITPGGTRSLARLLEDASQHWIPGMTVAVITGRLEEEAARILARFLVQGVKVELYYVWDQPSPQPESAAAGDFRPQAAGTIGGSLVRLGARLYCLDPSAAPEWKKEGETHAFPGKPTLG</sequence>
<feature type="transmembrane region" description="Helical" evidence="2">
    <location>
        <begin position="41"/>
        <end position="57"/>
    </location>
</feature>
<organism evidence="3 4">
    <name type="scientific">Paenibacillus typhae</name>
    <dbReference type="NCBI Taxonomy" id="1174501"/>
    <lineage>
        <taxon>Bacteria</taxon>
        <taxon>Bacillati</taxon>
        <taxon>Bacillota</taxon>
        <taxon>Bacilli</taxon>
        <taxon>Bacillales</taxon>
        <taxon>Paenibacillaceae</taxon>
        <taxon>Paenibacillus</taxon>
    </lineage>
</organism>
<name>A0A1G8SZX3_9BACL</name>
<reference evidence="4" key="1">
    <citation type="submission" date="2016-10" db="EMBL/GenBank/DDBJ databases">
        <authorList>
            <person name="Varghese N."/>
            <person name="Submissions S."/>
        </authorList>
    </citation>
    <scope>NUCLEOTIDE SEQUENCE [LARGE SCALE GENOMIC DNA]</scope>
    <source>
        <strain evidence="4">CGMCC 1.11012</strain>
    </source>
</reference>
<evidence type="ECO:0000313" key="3">
    <source>
        <dbReference type="EMBL" id="SDJ34110.1"/>
    </source>
</evidence>
<feature type="transmembrane region" description="Helical" evidence="2">
    <location>
        <begin position="63"/>
        <end position="83"/>
    </location>
</feature>
<evidence type="ECO:0000256" key="1">
    <source>
        <dbReference type="SAM" id="MobiDB-lite"/>
    </source>
</evidence>
<dbReference type="STRING" id="1174501.SAMN05216192_11590"/>